<gene>
    <name evidence="2" type="ORF">PG996_011015</name>
</gene>
<feature type="compositionally biased region" description="Low complexity" evidence="1">
    <location>
        <begin position="96"/>
        <end position="124"/>
    </location>
</feature>
<feature type="compositionally biased region" description="Basic and acidic residues" evidence="1">
    <location>
        <begin position="336"/>
        <end position="351"/>
    </location>
</feature>
<dbReference type="EMBL" id="JAQQWM010000007">
    <property type="protein sequence ID" value="KAK8057078.1"/>
    <property type="molecule type" value="Genomic_DNA"/>
</dbReference>
<evidence type="ECO:0000313" key="2">
    <source>
        <dbReference type="EMBL" id="KAK8057078.1"/>
    </source>
</evidence>
<accession>A0ABR1UGN1</accession>
<name>A0ABR1UGN1_9PEZI</name>
<feature type="region of interest" description="Disordered" evidence="1">
    <location>
        <begin position="1"/>
        <end position="124"/>
    </location>
</feature>
<feature type="compositionally biased region" description="Low complexity" evidence="1">
    <location>
        <begin position="30"/>
        <end position="43"/>
    </location>
</feature>
<reference evidence="2 3" key="1">
    <citation type="submission" date="2023-01" db="EMBL/GenBank/DDBJ databases">
        <title>Analysis of 21 Apiospora genomes using comparative genomics revels a genus with tremendous synthesis potential of carbohydrate active enzymes and secondary metabolites.</title>
        <authorList>
            <person name="Sorensen T."/>
        </authorList>
    </citation>
    <scope>NUCLEOTIDE SEQUENCE [LARGE SCALE GENOMIC DNA]</scope>
    <source>
        <strain evidence="2 3">CBS 83171</strain>
    </source>
</reference>
<comment type="caution">
    <text evidence="2">The sequence shown here is derived from an EMBL/GenBank/DDBJ whole genome shotgun (WGS) entry which is preliminary data.</text>
</comment>
<keyword evidence="3" id="KW-1185">Reference proteome</keyword>
<protein>
    <submittedName>
        <fullName evidence="2">Uncharacterized protein</fullName>
    </submittedName>
</protein>
<proteinExistence type="predicted"/>
<evidence type="ECO:0000313" key="3">
    <source>
        <dbReference type="Proteomes" id="UP001446871"/>
    </source>
</evidence>
<sequence>MSQQTGPMLINLPTPSSQPDTPNDMPGTPTSTTTSLSALSTTAIKDGHRGHTHGFPALGGPRGHQHQSSTNSLEAERADRISRLAGLERVSTLRTPSQQQQAGHAQSQSPQQTTPTSTTFPNNQLQQNQIGNLPVAPAYFDSNGQPTAATKMSTVGSASATGSVDEDVMSMDTNYRTMDVDSTSGADAMDEEMASRSVGGFEDRMSDDGTASLVGFGEGANSTVSGPIYHRRPLPGAAGAAGVWGLERSSSGLSEGAMLRSQQMREAANMTASGDVNASASAQAERRDARMMDGVSVDGGGHVGTSDDDVFVDTTTRGPVPMQGGHQGTSGSTSREAAERILRERLDRGETRVGGASSTLGNTSGGGEALGRFYFEEKK</sequence>
<feature type="region of interest" description="Disordered" evidence="1">
    <location>
        <begin position="318"/>
        <end position="379"/>
    </location>
</feature>
<dbReference type="Proteomes" id="UP001446871">
    <property type="component" value="Unassembled WGS sequence"/>
</dbReference>
<evidence type="ECO:0000256" key="1">
    <source>
        <dbReference type="SAM" id="MobiDB-lite"/>
    </source>
</evidence>
<organism evidence="2 3">
    <name type="scientific">Apiospora saccharicola</name>
    <dbReference type="NCBI Taxonomy" id="335842"/>
    <lineage>
        <taxon>Eukaryota</taxon>
        <taxon>Fungi</taxon>
        <taxon>Dikarya</taxon>
        <taxon>Ascomycota</taxon>
        <taxon>Pezizomycotina</taxon>
        <taxon>Sordariomycetes</taxon>
        <taxon>Xylariomycetidae</taxon>
        <taxon>Amphisphaeriales</taxon>
        <taxon>Apiosporaceae</taxon>
        <taxon>Apiospora</taxon>
    </lineage>
</organism>